<dbReference type="EMBL" id="WHNP01000035">
    <property type="protein sequence ID" value="MPW20894.1"/>
    <property type="molecule type" value="Genomic_DNA"/>
</dbReference>
<feature type="region of interest" description="Disordered" evidence="1">
    <location>
        <begin position="30"/>
        <end position="60"/>
    </location>
</feature>
<protein>
    <submittedName>
        <fullName evidence="2">DUF3331 domain-containing protein</fullName>
    </submittedName>
</protein>
<dbReference type="RefSeq" id="WP_152764118.1">
    <property type="nucleotide sequence ID" value="NZ_WHNP01000035.1"/>
</dbReference>
<evidence type="ECO:0000256" key="1">
    <source>
        <dbReference type="SAM" id="MobiDB-lite"/>
    </source>
</evidence>
<name>A0A7X1TJ40_9BURK</name>
<sequence>MMGTFAEEDIGRRALLDILVPVAHALESATGTAHRKKQRFRLKKRRLREERGPEVDAEPRPTRISVVERLSSETVSVCWSDARMGRYAEQTWRLGRARTDSFCLLTGRQIRYGDRIFRPRTEQGYLTSDHNRMILACAIDDLCCADA</sequence>
<feature type="compositionally biased region" description="Basic and acidic residues" evidence="1">
    <location>
        <begin position="47"/>
        <end position="60"/>
    </location>
</feature>
<gene>
    <name evidence="2" type="ORF">GCT13_29505</name>
</gene>
<keyword evidence="3" id="KW-1185">Reference proteome</keyword>
<organism evidence="2 3">
    <name type="scientific">Paraburkholderia franconis</name>
    <dbReference type="NCBI Taxonomy" id="2654983"/>
    <lineage>
        <taxon>Bacteria</taxon>
        <taxon>Pseudomonadati</taxon>
        <taxon>Pseudomonadota</taxon>
        <taxon>Betaproteobacteria</taxon>
        <taxon>Burkholderiales</taxon>
        <taxon>Burkholderiaceae</taxon>
        <taxon>Paraburkholderia</taxon>
    </lineage>
</organism>
<dbReference type="Proteomes" id="UP000484381">
    <property type="component" value="Unassembled WGS sequence"/>
</dbReference>
<dbReference type="Pfam" id="PF11811">
    <property type="entry name" value="DUF3331"/>
    <property type="match status" value="1"/>
</dbReference>
<proteinExistence type="predicted"/>
<dbReference type="InterPro" id="IPR021769">
    <property type="entry name" value="DUF3331"/>
</dbReference>
<accession>A0A7X1TJ40</accession>
<evidence type="ECO:0000313" key="2">
    <source>
        <dbReference type="EMBL" id="MPW20894.1"/>
    </source>
</evidence>
<reference evidence="2 3" key="1">
    <citation type="submission" date="2019-10" db="EMBL/GenBank/DDBJ databases">
        <title>Paraburkholderia sp. isolated from nodules of Mimosa pudica from Brazilian Atlantic Forest soils.</title>
        <authorList>
            <person name="Paulitsch F."/>
            <person name="Hungria M."/>
            <person name="Dall'Agnol R."/>
        </authorList>
    </citation>
    <scope>NUCLEOTIDE SEQUENCE [LARGE SCALE GENOMIC DNA]</scope>
    <source>
        <strain evidence="2 3">CNPSo 3157</strain>
    </source>
</reference>
<comment type="caution">
    <text evidence="2">The sequence shown here is derived from an EMBL/GenBank/DDBJ whole genome shotgun (WGS) entry which is preliminary data.</text>
</comment>
<feature type="compositionally biased region" description="Basic residues" evidence="1">
    <location>
        <begin position="33"/>
        <end position="46"/>
    </location>
</feature>
<evidence type="ECO:0000313" key="3">
    <source>
        <dbReference type="Proteomes" id="UP000484381"/>
    </source>
</evidence>
<dbReference type="AlphaFoldDB" id="A0A7X1TJ40"/>